<feature type="chain" id="PRO_5009105192" evidence="2">
    <location>
        <begin position="27"/>
        <end position="457"/>
    </location>
</feature>
<dbReference type="Gene3D" id="3.60.21.10">
    <property type="match status" value="1"/>
</dbReference>
<dbReference type="Proteomes" id="UP000095228">
    <property type="component" value="Chromosome"/>
</dbReference>
<dbReference type="GO" id="GO:0016787">
    <property type="term" value="F:hydrolase activity"/>
    <property type="evidence" value="ECO:0007669"/>
    <property type="project" value="InterPro"/>
</dbReference>
<dbReference type="PANTHER" id="PTHR11575">
    <property type="entry name" value="5'-NUCLEOTIDASE-RELATED"/>
    <property type="match status" value="1"/>
</dbReference>
<dbReference type="OrthoDB" id="185653at2"/>
<dbReference type="InterPro" id="IPR036907">
    <property type="entry name" value="5'-Nucleotdase_C_sf"/>
</dbReference>
<evidence type="ECO:0000313" key="5">
    <source>
        <dbReference type="EMBL" id="AOS44030.1"/>
    </source>
</evidence>
<evidence type="ECO:0000256" key="1">
    <source>
        <dbReference type="ARBA" id="ARBA00022729"/>
    </source>
</evidence>
<dbReference type="EMBL" id="CP016094">
    <property type="protein sequence ID" value="AOS44030.1"/>
    <property type="molecule type" value="Genomic_DNA"/>
</dbReference>
<evidence type="ECO:0000256" key="2">
    <source>
        <dbReference type="SAM" id="SignalP"/>
    </source>
</evidence>
<dbReference type="KEGG" id="obg:Verru16b_01091"/>
<keyword evidence="6" id="KW-1185">Reference proteome</keyword>
<dbReference type="Gene3D" id="3.90.780.10">
    <property type="entry name" value="5'-Nucleotidase, C-terminal domain"/>
    <property type="match status" value="1"/>
</dbReference>
<dbReference type="SUPFAM" id="SSF55816">
    <property type="entry name" value="5'-nucleotidase (syn. UDP-sugar hydrolase), C-terminal domain"/>
    <property type="match status" value="1"/>
</dbReference>
<gene>
    <name evidence="5" type="ORF">Verru16b_01091</name>
</gene>
<name>A0A1D8AT40_9BACT</name>
<feature type="signal peptide" evidence="2">
    <location>
        <begin position="1"/>
        <end position="26"/>
    </location>
</feature>
<dbReference type="InterPro" id="IPR004843">
    <property type="entry name" value="Calcineurin-like_PHP"/>
</dbReference>
<evidence type="ECO:0000259" key="4">
    <source>
        <dbReference type="Pfam" id="PF02872"/>
    </source>
</evidence>
<dbReference type="GO" id="GO:0009166">
    <property type="term" value="P:nucleotide catabolic process"/>
    <property type="evidence" value="ECO:0007669"/>
    <property type="project" value="InterPro"/>
</dbReference>
<proteinExistence type="predicted"/>
<organism evidence="5 6">
    <name type="scientific">Lacunisphaera limnophila</name>
    <dbReference type="NCBI Taxonomy" id="1838286"/>
    <lineage>
        <taxon>Bacteria</taxon>
        <taxon>Pseudomonadati</taxon>
        <taxon>Verrucomicrobiota</taxon>
        <taxon>Opitutia</taxon>
        <taxon>Opitutales</taxon>
        <taxon>Opitutaceae</taxon>
        <taxon>Lacunisphaera</taxon>
    </lineage>
</organism>
<feature type="domain" description="5'-Nucleotidase C-terminal" evidence="4">
    <location>
        <begin position="310"/>
        <end position="393"/>
    </location>
</feature>
<sequence>MRGAPRLSGRPLLAALLAFLPLSGLATAPAHPEALALLLGDQHSAYDRTAQLVARVDRLQAEHPGLPLVILLNGDTQELGNVIARRTGGAIDFAMYGALARRAPTIVNLGNHEPEFHDLAETVRRIEATGARVVTNIKDRGTGRVAAPPALALTLGATPAVVVGVTTDNLATYRVALRPELDLADPVVWARENFPTLLGGTPLPIVLSHAGIKADRAIQPLLPDGTLFAGAHDHQRFVEPFGRTVYVHSGSWNSHVSLAWLDRDDAGQPRWTVEQVALSAEDPADPEMKDLIDRVLAEHLQPEDRASVGRTQQAYAPAEAGRFAAAALRTAAGVDAAFIGNTTFGAGLPAGTVTRREFDACVRFDGPVFVTEVDGVRLAELLAAANLTPATPFAQRRGEFNFADGPAAPDPTRTYRIATSDWGARNTDRYFGLPALVWREVAGLKVKAAVISGLSAP</sequence>
<dbReference type="Pfam" id="PF02872">
    <property type="entry name" value="5_nucleotid_C"/>
    <property type="match status" value="1"/>
</dbReference>
<dbReference type="InterPro" id="IPR029052">
    <property type="entry name" value="Metallo-depent_PP-like"/>
</dbReference>
<dbReference type="InterPro" id="IPR006179">
    <property type="entry name" value="5_nucleotidase/apyrase"/>
</dbReference>
<protein>
    <submittedName>
        <fullName evidence="5">Uncharacterized protein</fullName>
    </submittedName>
</protein>
<reference evidence="5 6" key="1">
    <citation type="submission" date="2016-06" db="EMBL/GenBank/DDBJ databases">
        <title>Three novel species with peptidoglycan cell walls form the new genus Lacunisphaera gen. nov. in the family Opitutaceae of the verrucomicrobial subdivision 4.</title>
        <authorList>
            <person name="Rast P."/>
            <person name="Gloeckner I."/>
            <person name="Jogler M."/>
            <person name="Boedeker C."/>
            <person name="Jeske O."/>
            <person name="Wiegand S."/>
            <person name="Reinhardt R."/>
            <person name="Schumann P."/>
            <person name="Rohde M."/>
            <person name="Spring S."/>
            <person name="Gloeckner F.O."/>
            <person name="Jogler C."/>
        </authorList>
    </citation>
    <scope>NUCLEOTIDE SEQUENCE [LARGE SCALE GENOMIC DNA]</scope>
    <source>
        <strain evidence="5 6">IG16b</strain>
    </source>
</reference>
<dbReference type="STRING" id="1838286.Verru16b_01091"/>
<evidence type="ECO:0000313" key="6">
    <source>
        <dbReference type="Proteomes" id="UP000095228"/>
    </source>
</evidence>
<dbReference type="InterPro" id="IPR008334">
    <property type="entry name" value="5'-Nucleotdase_C"/>
</dbReference>
<evidence type="ECO:0000259" key="3">
    <source>
        <dbReference type="Pfam" id="PF00149"/>
    </source>
</evidence>
<accession>A0A1D8AT40</accession>
<keyword evidence="1 2" id="KW-0732">Signal</keyword>
<dbReference type="Pfam" id="PF00149">
    <property type="entry name" value="Metallophos"/>
    <property type="match status" value="1"/>
</dbReference>
<dbReference type="RefSeq" id="WP_069961329.1">
    <property type="nucleotide sequence ID" value="NZ_CP016094.1"/>
</dbReference>
<dbReference type="SUPFAM" id="SSF56300">
    <property type="entry name" value="Metallo-dependent phosphatases"/>
    <property type="match status" value="1"/>
</dbReference>
<dbReference type="AlphaFoldDB" id="A0A1D8AT40"/>
<feature type="domain" description="Calcineurin-like phosphoesterase" evidence="3">
    <location>
        <begin position="37"/>
        <end position="235"/>
    </location>
</feature>
<dbReference type="PANTHER" id="PTHR11575:SF24">
    <property type="entry name" value="5'-NUCLEOTIDASE"/>
    <property type="match status" value="1"/>
</dbReference>